<evidence type="ECO:0000259" key="6">
    <source>
        <dbReference type="PROSITE" id="PS51175"/>
    </source>
</evidence>
<comment type="caution">
    <text evidence="7">The sequence shown here is derived from an EMBL/GenBank/DDBJ whole genome shotgun (WGS) entry which is preliminary data.</text>
</comment>
<keyword evidence="4" id="KW-0732">Signal</keyword>
<dbReference type="Pfam" id="PF18962">
    <property type="entry name" value="Por_Secre_tail"/>
    <property type="match status" value="1"/>
</dbReference>
<dbReference type="SUPFAM" id="SSF75005">
    <property type="entry name" value="Arabinanase/levansucrase/invertase"/>
    <property type="match status" value="1"/>
</dbReference>
<dbReference type="Proteomes" id="UP000324575">
    <property type="component" value="Unassembled WGS sequence"/>
</dbReference>
<reference evidence="7 8" key="1">
    <citation type="submission" date="2019-03" db="EMBL/GenBank/DDBJ databases">
        <title>Single cell metagenomics reveals metabolic interactions within the superorganism composed of flagellate Streblomastix strix and complex community of Bacteroidetes bacteria on its surface.</title>
        <authorList>
            <person name="Treitli S.C."/>
            <person name="Kolisko M."/>
            <person name="Husnik F."/>
            <person name="Keeling P."/>
            <person name="Hampl V."/>
        </authorList>
    </citation>
    <scope>NUCLEOTIDE SEQUENCE [LARGE SCALE GENOMIC DNA]</scope>
    <source>
        <strain evidence="7">St1</strain>
    </source>
</reference>
<dbReference type="Pfam" id="PF04616">
    <property type="entry name" value="Glyco_hydro_43"/>
    <property type="match status" value="1"/>
</dbReference>
<evidence type="ECO:0000313" key="7">
    <source>
        <dbReference type="EMBL" id="KAA6303054.1"/>
    </source>
</evidence>
<dbReference type="GO" id="GO:0046556">
    <property type="term" value="F:alpha-L-arabinofuranosidase activity"/>
    <property type="evidence" value="ECO:0007669"/>
    <property type="project" value="UniProtKB-EC"/>
</dbReference>
<evidence type="ECO:0000256" key="3">
    <source>
        <dbReference type="ARBA" id="ARBA00023295"/>
    </source>
</evidence>
<dbReference type="PROSITE" id="PS50022">
    <property type="entry name" value="FA58C_3"/>
    <property type="match status" value="1"/>
</dbReference>
<feature type="chain" id="PRO_5024450546" evidence="4">
    <location>
        <begin position="20"/>
        <end position="813"/>
    </location>
</feature>
<comment type="similarity">
    <text evidence="1">Belongs to the glycosyl hydrolase 43 family.</text>
</comment>
<dbReference type="PANTHER" id="PTHR42812">
    <property type="entry name" value="BETA-XYLOSIDASE"/>
    <property type="match status" value="1"/>
</dbReference>
<organism evidence="7 8">
    <name type="scientific">Candidatus Ordinivivax streblomastigis</name>
    <dbReference type="NCBI Taxonomy" id="2540710"/>
    <lineage>
        <taxon>Bacteria</taxon>
        <taxon>Pseudomonadati</taxon>
        <taxon>Bacteroidota</taxon>
        <taxon>Bacteroidia</taxon>
        <taxon>Bacteroidales</taxon>
        <taxon>Candidatus Ordinivivax</taxon>
    </lineage>
</organism>
<evidence type="ECO:0000259" key="5">
    <source>
        <dbReference type="PROSITE" id="PS50022"/>
    </source>
</evidence>
<keyword evidence="2 7" id="KW-0378">Hydrolase</keyword>
<feature type="domain" description="CBM6" evidence="6">
    <location>
        <begin position="585"/>
        <end position="728"/>
    </location>
</feature>
<accession>A0A5M8P3U2</accession>
<proteinExistence type="inferred from homology"/>
<dbReference type="InterPro" id="IPR023296">
    <property type="entry name" value="Glyco_hydro_beta-prop_sf"/>
</dbReference>
<dbReference type="InterPro" id="IPR026444">
    <property type="entry name" value="Secre_tail"/>
</dbReference>
<sequence>MRHLSFFLLFVLFLTRAQAQNERIVANPINLNYRFQFDEPSRREAADPVCEYFKGKYYLFASKSGGYWSSPDLAEWTYIPCTTISTQENYAPTILILDEKMYYFTGSSNRIFYTDNPNIDSWQELSPTRFEYSVTDPAFYKDEDTGKIYMYWGCSDKDPIMGVEIDPNNGFKSIGTSKKLIEHNGDKYGWEVPGKDNEENRTGWNEGPCMIKYKGKYYLQYAAPGTEYRIYGDGIYVGDTPLGPFTYMENSPFSFKPGGFIGGAGHGHTFKDKYGNYWHVASMRISKRHSFERRLGLFPVYFDENDVLYAHTVLTDYPFVIPSEKVDFKTTDCSKNWNLLSYKKPVSASSSYTPYVPDNANNEEVENGWSAQTGNAGEWWQIDLEKSMTVNAIQVNFADQDFTNKATNSYVYYQYKIEYSATGETWISLIDRTQNTLDRPHELIVLNTPQAARYLRITNTKNMDGKFSLYGFRVFGQGNGTLPGEVSGLQIKRKYKDHRRFLLNWNKQENATGYIVRWGIEANKLNNASMVFTNQLEAGYFNRDSEYYFAIDAFNESGFTYGTAVTKGEIFAGSPYKGITREIPGTIEAEDFNEGGKDFAYYDTTPNNTFSKYRTSEDVDINEDRRSGVIFIDNTSTGEYTNYTIQVPKSGFYDFDCIGASVQTGNEGGFYLTFDGDNSSGTALQKMPVGNKPDFHTVTLADLPLTEGSHVVTFNVQGSINVDKFIFKNGKAGLNNPKESSVNVYPNPSGGIFNVRLSQSGYSLVSDIFGRNIYAQYTHDTDQIIDLSDYPTGIYILSFSYGDQNNKIKLIKK</sequence>
<dbReference type="GO" id="GO:0030246">
    <property type="term" value="F:carbohydrate binding"/>
    <property type="evidence" value="ECO:0007669"/>
    <property type="project" value="InterPro"/>
</dbReference>
<dbReference type="PROSITE" id="PS51175">
    <property type="entry name" value="CBM6"/>
    <property type="match status" value="1"/>
</dbReference>
<feature type="signal peptide" evidence="4">
    <location>
        <begin position="1"/>
        <end position="19"/>
    </location>
</feature>
<evidence type="ECO:0000313" key="8">
    <source>
        <dbReference type="Proteomes" id="UP000324575"/>
    </source>
</evidence>
<dbReference type="CDD" id="cd08982">
    <property type="entry name" value="GH43-like"/>
    <property type="match status" value="1"/>
</dbReference>
<name>A0A5M8P3U2_9BACT</name>
<dbReference type="CDD" id="cd04080">
    <property type="entry name" value="CBM6_cellulase-like"/>
    <property type="match status" value="1"/>
</dbReference>
<dbReference type="GO" id="GO:0005975">
    <property type="term" value="P:carbohydrate metabolic process"/>
    <property type="evidence" value="ECO:0007669"/>
    <property type="project" value="InterPro"/>
</dbReference>
<dbReference type="Gene3D" id="2.115.10.20">
    <property type="entry name" value="Glycosyl hydrolase domain, family 43"/>
    <property type="match status" value="1"/>
</dbReference>
<evidence type="ECO:0000256" key="4">
    <source>
        <dbReference type="SAM" id="SignalP"/>
    </source>
</evidence>
<gene>
    <name evidence="7" type="ORF">EZS26_000657</name>
</gene>
<evidence type="ECO:0000256" key="2">
    <source>
        <dbReference type="ARBA" id="ARBA00022801"/>
    </source>
</evidence>
<dbReference type="SUPFAM" id="SSF49785">
    <property type="entry name" value="Galactose-binding domain-like"/>
    <property type="match status" value="2"/>
</dbReference>
<evidence type="ECO:0000256" key="1">
    <source>
        <dbReference type="ARBA" id="ARBA00009865"/>
    </source>
</evidence>
<keyword evidence="3 7" id="KW-0326">Glycosidase</keyword>
<feature type="domain" description="F5/8 type C" evidence="5">
    <location>
        <begin position="333"/>
        <end position="477"/>
    </location>
</feature>
<dbReference type="InterPro" id="IPR051795">
    <property type="entry name" value="Glycosyl_Hydrlase_43"/>
</dbReference>
<dbReference type="Gene3D" id="2.60.120.260">
    <property type="entry name" value="Galactose-binding domain-like"/>
    <property type="match status" value="2"/>
</dbReference>
<dbReference type="Pfam" id="PF00754">
    <property type="entry name" value="F5_F8_type_C"/>
    <property type="match status" value="1"/>
</dbReference>
<dbReference type="InterPro" id="IPR000421">
    <property type="entry name" value="FA58C"/>
</dbReference>
<dbReference type="AlphaFoldDB" id="A0A5M8P3U2"/>
<dbReference type="InterPro" id="IPR005084">
    <property type="entry name" value="CBM6"/>
</dbReference>
<dbReference type="PANTHER" id="PTHR42812:SF14">
    <property type="entry name" value="SECRETED PROTEIN"/>
    <property type="match status" value="1"/>
</dbReference>
<dbReference type="InterPro" id="IPR006710">
    <property type="entry name" value="Glyco_hydro_43"/>
</dbReference>
<dbReference type="NCBIfam" id="TIGR04183">
    <property type="entry name" value="Por_Secre_tail"/>
    <property type="match status" value="1"/>
</dbReference>
<dbReference type="EC" id="3.2.1.55" evidence="7"/>
<dbReference type="InterPro" id="IPR008979">
    <property type="entry name" value="Galactose-bd-like_sf"/>
</dbReference>
<dbReference type="EMBL" id="SNRX01000003">
    <property type="protein sequence ID" value="KAA6303054.1"/>
    <property type="molecule type" value="Genomic_DNA"/>
</dbReference>
<protein>
    <submittedName>
        <fullName evidence="7">Non-reducing end alpha-L-arabinofuranosidase BoGH43A</fullName>
        <ecNumber evidence="7">3.2.1.55</ecNumber>
    </submittedName>
</protein>